<dbReference type="Pfam" id="PF00089">
    <property type="entry name" value="Trypsin"/>
    <property type="match status" value="1"/>
</dbReference>
<gene>
    <name evidence="2" type="ORF">ACEZDE_13635</name>
</gene>
<dbReference type="PROSITE" id="PS00134">
    <property type="entry name" value="TRYPSIN_HIS"/>
    <property type="match status" value="1"/>
</dbReference>
<reference evidence="2 3" key="1">
    <citation type="submission" date="2024-09" db="EMBL/GenBank/DDBJ databases">
        <authorList>
            <person name="Lee S.D."/>
        </authorList>
    </citation>
    <scope>NUCLEOTIDE SEQUENCE [LARGE SCALE GENOMIC DNA]</scope>
    <source>
        <strain evidence="2 3">N8-3</strain>
    </source>
</reference>
<protein>
    <submittedName>
        <fullName evidence="2">Serine protease</fullName>
        <ecNumber evidence="2">3.4.21.-</ecNumber>
    </submittedName>
</protein>
<dbReference type="Gene3D" id="2.40.10.10">
    <property type="entry name" value="Trypsin-like serine proteases"/>
    <property type="match status" value="2"/>
</dbReference>
<dbReference type="EMBL" id="JBHFAB010000008">
    <property type="protein sequence ID" value="MFC1417681.1"/>
    <property type="molecule type" value="Genomic_DNA"/>
</dbReference>
<accession>A0ABV6VVU6</accession>
<proteinExistence type="predicted"/>
<evidence type="ECO:0000313" key="2">
    <source>
        <dbReference type="EMBL" id="MFC1417681.1"/>
    </source>
</evidence>
<keyword evidence="2" id="KW-0645">Protease</keyword>
<evidence type="ECO:0000259" key="1">
    <source>
        <dbReference type="Pfam" id="PF00089"/>
    </source>
</evidence>
<dbReference type="GO" id="GO:0008233">
    <property type="term" value="F:peptidase activity"/>
    <property type="evidence" value="ECO:0007669"/>
    <property type="project" value="UniProtKB-KW"/>
</dbReference>
<organism evidence="2 3">
    <name type="scientific">Streptacidiphilus cavernicola</name>
    <dbReference type="NCBI Taxonomy" id="3342716"/>
    <lineage>
        <taxon>Bacteria</taxon>
        <taxon>Bacillati</taxon>
        <taxon>Actinomycetota</taxon>
        <taxon>Actinomycetes</taxon>
        <taxon>Kitasatosporales</taxon>
        <taxon>Streptomycetaceae</taxon>
        <taxon>Streptacidiphilus</taxon>
    </lineage>
</organism>
<dbReference type="InterPro" id="IPR043504">
    <property type="entry name" value="Peptidase_S1_PA_chymotrypsin"/>
</dbReference>
<keyword evidence="3" id="KW-1185">Reference proteome</keyword>
<dbReference type="InterPro" id="IPR001254">
    <property type="entry name" value="Trypsin_dom"/>
</dbReference>
<sequence>MSGGGGRGRGGRPVLWSATTALVLAAALTPLAAPRAAARPAVRPAARFAARPAADSEAAVRREPSPGAAAVAEYWTAARMAAATAEDVGGKDLPLPRSPAPSAVSPSVAGIPSAYPNGRPSIGVLFFRGRDLRAHFCTAFVVASRTRNLVMTAAHCGPGSSQAFVPGYRIHGRTPAPYGIWPVLRSFTDRRFRRTGGGTDFDYAFAKVARSAAGRQVEDLTHGNTLTVTPAFANRRVGVTGYPRASAAPLNRPVTCWAPTRRLGARRQMVFLCDGYYGGTSGSPWLIGYRAGTNTGRVIGLIGGVGGGGPNAWTSYSPMFDKNTLRLYAFAVAH</sequence>
<dbReference type="SUPFAM" id="SSF50494">
    <property type="entry name" value="Trypsin-like serine proteases"/>
    <property type="match status" value="1"/>
</dbReference>
<keyword evidence="2" id="KW-0378">Hydrolase</keyword>
<dbReference type="Proteomes" id="UP001592531">
    <property type="component" value="Unassembled WGS sequence"/>
</dbReference>
<dbReference type="EC" id="3.4.21.-" evidence="2"/>
<feature type="domain" description="Peptidase S1" evidence="1">
    <location>
        <begin position="112"/>
        <end position="224"/>
    </location>
</feature>
<dbReference type="InterPro" id="IPR009003">
    <property type="entry name" value="Peptidase_S1_PA"/>
</dbReference>
<evidence type="ECO:0000313" key="3">
    <source>
        <dbReference type="Proteomes" id="UP001592531"/>
    </source>
</evidence>
<name>A0ABV6VVU6_9ACTN</name>
<dbReference type="RefSeq" id="WP_380535986.1">
    <property type="nucleotide sequence ID" value="NZ_JBHFAB010000008.1"/>
</dbReference>
<comment type="caution">
    <text evidence="2">The sequence shown here is derived from an EMBL/GenBank/DDBJ whole genome shotgun (WGS) entry which is preliminary data.</text>
</comment>
<dbReference type="GO" id="GO:0006508">
    <property type="term" value="P:proteolysis"/>
    <property type="evidence" value="ECO:0007669"/>
    <property type="project" value="UniProtKB-KW"/>
</dbReference>
<dbReference type="InterPro" id="IPR018114">
    <property type="entry name" value="TRYPSIN_HIS"/>
</dbReference>